<dbReference type="InParanoid" id="A0A1X7V7F9"/>
<evidence type="ECO:0000313" key="1">
    <source>
        <dbReference type="EnsemblMetazoa" id="Aqu2.1.35918_001"/>
    </source>
</evidence>
<dbReference type="EnsemblMetazoa" id="Aqu2.1.35918_001">
    <property type="protein sequence ID" value="Aqu2.1.35918_001"/>
    <property type="gene ID" value="Aqu2.1.35918"/>
</dbReference>
<dbReference type="AlphaFoldDB" id="A0A1X7V7F9"/>
<sequence length="56" mass="6291">MSEAESGAPTFQDQVQHLMELIETLTLEFQAVKTEAEESRIDVNNICEILHDAITT</sequence>
<reference evidence="1" key="1">
    <citation type="submission" date="2017-05" db="UniProtKB">
        <authorList>
            <consortium name="EnsemblMetazoa"/>
        </authorList>
    </citation>
    <scope>IDENTIFICATION</scope>
</reference>
<accession>A0A1X7V7F9</accession>
<organism evidence="1">
    <name type="scientific">Amphimedon queenslandica</name>
    <name type="common">Sponge</name>
    <dbReference type="NCBI Taxonomy" id="400682"/>
    <lineage>
        <taxon>Eukaryota</taxon>
        <taxon>Metazoa</taxon>
        <taxon>Porifera</taxon>
        <taxon>Demospongiae</taxon>
        <taxon>Heteroscleromorpha</taxon>
        <taxon>Haplosclerida</taxon>
        <taxon>Niphatidae</taxon>
        <taxon>Amphimedon</taxon>
    </lineage>
</organism>
<name>A0A1X7V7F9_AMPQE</name>
<proteinExistence type="predicted"/>
<protein>
    <submittedName>
        <fullName evidence="1">Uncharacterized protein</fullName>
    </submittedName>
</protein>